<dbReference type="Proteomes" id="UP000199370">
    <property type="component" value="Unassembled WGS sequence"/>
</dbReference>
<dbReference type="STRING" id="996166.SAMN05192554_110124"/>
<keyword evidence="2" id="KW-1185">Reference proteome</keyword>
<dbReference type="AlphaFoldDB" id="A0A1G9XGN5"/>
<accession>A0A1G9XGN5</accession>
<protein>
    <submittedName>
        <fullName evidence="1">Uncharacterized protein</fullName>
    </submittedName>
</protein>
<evidence type="ECO:0000313" key="1">
    <source>
        <dbReference type="EMBL" id="SDM95979.1"/>
    </source>
</evidence>
<dbReference type="OrthoDB" id="376147at2157"/>
<evidence type="ECO:0000313" key="2">
    <source>
        <dbReference type="Proteomes" id="UP000199370"/>
    </source>
</evidence>
<proteinExistence type="predicted"/>
<name>A0A1G9XGN5_9EURY</name>
<dbReference type="EMBL" id="FNIA01000010">
    <property type="protein sequence ID" value="SDM95979.1"/>
    <property type="molecule type" value="Genomic_DNA"/>
</dbReference>
<reference evidence="1 2" key="1">
    <citation type="submission" date="2016-10" db="EMBL/GenBank/DDBJ databases">
        <authorList>
            <person name="de Groot N.N."/>
        </authorList>
    </citation>
    <scope>NUCLEOTIDE SEQUENCE [LARGE SCALE GENOMIC DNA]</scope>
    <source>
        <strain evidence="2">EB21,IBRC-M 10013,KCTC 4048</strain>
    </source>
</reference>
<sequence length="215" mass="24409">MSDEVDVDEVYLGSTPEITAGETRVEGLRIQYLKYGYQIDTLSNLFPILITLDDGRGIDRVKEVVKSALGDQSKFDIRAPGDYEPPPVDNEDTSCHVEFIRISPSTDPELLNEVTGPQCVQVVEEFKEILDEAGNIYRHSVNADDTWYAKFFMELGRSHELQLPYPTTEPVSEGKDFQLQTSIPCYILTEETMVPKQKGGNRQELVTIRWTYPLL</sequence>
<gene>
    <name evidence="1" type="ORF">SAMN05192554_110124</name>
</gene>
<dbReference type="RefSeq" id="WP_139172308.1">
    <property type="nucleotide sequence ID" value="NZ_FNIA01000010.1"/>
</dbReference>
<organism evidence="1 2">
    <name type="scientific">Haloarchaeobius iranensis</name>
    <dbReference type="NCBI Taxonomy" id="996166"/>
    <lineage>
        <taxon>Archaea</taxon>
        <taxon>Methanobacteriati</taxon>
        <taxon>Methanobacteriota</taxon>
        <taxon>Stenosarchaea group</taxon>
        <taxon>Halobacteria</taxon>
        <taxon>Halobacteriales</taxon>
        <taxon>Halorubellaceae</taxon>
        <taxon>Haloarchaeobius</taxon>
    </lineage>
</organism>